<keyword evidence="4" id="KW-0633">Potassium transport</keyword>
<dbReference type="PRINTS" id="PR01095">
    <property type="entry name" value="TASKCHANNEL"/>
</dbReference>
<dbReference type="GO" id="GO:0022841">
    <property type="term" value="F:potassium ion leak channel activity"/>
    <property type="evidence" value="ECO:0007669"/>
    <property type="project" value="TreeGrafter"/>
</dbReference>
<dbReference type="SUPFAM" id="SSF81324">
    <property type="entry name" value="Voltage-gated potassium channels"/>
    <property type="match status" value="1"/>
</dbReference>
<dbReference type="GO" id="GO:0030322">
    <property type="term" value="P:stabilization of membrane potential"/>
    <property type="evidence" value="ECO:0007669"/>
    <property type="project" value="TreeGrafter"/>
</dbReference>
<keyword evidence="11 12" id="KW-0407">Ion channel</keyword>
<keyword evidence="9 12" id="KW-0406">Ion transport</keyword>
<keyword evidence="5 12" id="KW-0812">Transmembrane</keyword>
<dbReference type="Pfam" id="PF07885">
    <property type="entry name" value="Ion_trans_2"/>
    <property type="match status" value="2"/>
</dbReference>
<evidence type="ECO:0000313" key="16">
    <source>
        <dbReference type="Proteomes" id="UP000267029"/>
    </source>
</evidence>
<protein>
    <recommendedName>
        <fullName evidence="14">Potassium channel domain-containing protein</fullName>
    </recommendedName>
</protein>
<accession>A0A0R3UKS4</accession>
<evidence type="ECO:0000256" key="9">
    <source>
        <dbReference type="ARBA" id="ARBA00023065"/>
    </source>
</evidence>
<keyword evidence="3 12" id="KW-0813">Transport</keyword>
<keyword evidence="8 13" id="KW-1133">Transmembrane helix</keyword>
<evidence type="ECO:0000256" key="3">
    <source>
        <dbReference type="ARBA" id="ARBA00022448"/>
    </source>
</evidence>
<comment type="similarity">
    <text evidence="2 12">Belongs to the two pore domain potassium channel (TC 1.A.1.8) family.</text>
</comment>
<dbReference type="GO" id="GO:0005886">
    <property type="term" value="C:plasma membrane"/>
    <property type="evidence" value="ECO:0007669"/>
    <property type="project" value="TreeGrafter"/>
</dbReference>
<proteinExistence type="inferred from homology"/>
<dbReference type="InterPro" id="IPR003280">
    <property type="entry name" value="2pore_dom_K_chnl"/>
</dbReference>
<gene>
    <name evidence="15" type="ORF">MCOS_LOCUS8224</name>
</gene>
<dbReference type="Gene3D" id="1.10.287.70">
    <property type="match status" value="1"/>
</dbReference>
<keyword evidence="10 13" id="KW-0472">Membrane</keyword>
<feature type="transmembrane region" description="Helical" evidence="13">
    <location>
        <begin position="152"/>
        <end position="179"/>
    </location>
</feature>
<keyword evidence="7" id="KW-0630">Potassium</keyword>
<evidence type="ECO:0000313" key="15">
    <source>
        <dbReference type="EMBL" id="VDD82221.1"/>
    </source>
</evidence>
<feature type="domain" description="Potassium channel" evidence="14">
    <location>
        <begin position="103"/>
        <end position="175"/>
    </location>
</feature>
<evidence type="ECO:0000256" key="10">
    <source>
        <dbReference type="ARBA" id="ARBA00023136"/>
    </source>
</evidence>
<feature type="domain" description="Potassium channel" evidence="14">
    <location>
        <begin position="31"/>
        <end position="69"/>
    </location>
</feature>
<evidence type="ECO:0000256" key="5">
    <source>
        <dbReference type="ARBA" id="ARBA00022692"/>
    </source>
</evidence>
<dbReference type="PRINTS" id="PR01333">
    <property type="entry name" value="2POREKCHANEL"/>
</dbReference>
<evidence type="ECO:0000256" key="7">
    <source>
        <dbReference type="ARBA" id="ARBA00022958"/>
    </source>
</evidence>
<feature type="transmembrane region" description="Helical" evidence="13">
    <location>
        <begin position="96"/>
        <end position="116"/>
    </location>
</feature>
<feature type="non-terminal residue" evidence="15">
    <location>
        <position position="1"/>
    </location>
</feature>
<dbReference type="InterPro" id="IPR003092">
    <property type="entry name" value="2pore_dom_K_chnl_TASK"/>
</dbReference>
<dbReference type="EMBL" id="UXSR01005474">
    <property type="protein sequence ID" value="VDD82221.1"/>
    <property type="molecule type" value="Genomic_DNA"/>
</dbReference>
<keyword evidence="6" id="KW-0631">Potassium channel</keyword>
<keyword evidence="16" id="KW-1185">Reference proteome</keyword>
<evidence type="ECO:0000256" key="13">
    <source>
        <dbReference type="SAM" id="Phobius"/>
    </source>
</evidence>
<organism evidence="15 16">
    <name type="scientific">Mesocestoides corti</name>
    <name type="common">Flatworm</name>
    <dbReference type="NCBI Taxonomy" id="53468"/>
    <lineage>
        <taxon>Eukaryota</taxon>
        <taxon>Metazoa</taxon>
        <taxon>Spiralia</taxon>
        <taxon>Lophotrochozoa</taxon>
        <taxon>Platyhelminthes</taxon>
        <taxon>Cestoda</taxon>
        <taxon>Eucestoda</taxon>
        <taxon>Cyclophyllidea</taxon>
        <taxon>Mesocestoididae</taxon>
        <taxon>Mesocestoides</taxon>
    </lineage>
</organism>
<feature type="transmembrane region" description="Helical" evidence="13">
    <location>
        <begin position="123"/>
        <end position="140"/>
    </location>
</feature>
<evidence type="ECO:0000256" key="6">
    <source>
        <dbReference type="ARBA" id="ARBA00022826"/>
    </source>
</evidence>
<dbReference type="AlphaFoldDB" id="A0A0R3UKS4"/>
<evidence type="ECO:0000256" key="11">
    <source>
        <dbReference type="ARBA" id="ARBA00023303"/>
    </source>
</evidence>
<dbReference type="PANTHER" id="PTHR11003:SF291">
    <property type="entry name" value="IP11374P"/>
    <property type="match status" value="1"/>
</dbReference>
<evidence type="ECO:0000259" key="14">
    <source>
        <dbReference type="Pfam" id="PF07885"/>
    </source>
</evidence>
<dbReference type="OrthoDB" id="297496at2759"/>
<evidence type="ECO:0000256" key="2">
    <source>
        <dbReference type="ARBA" id="ARBA00006666"/>
    </source>
</evidence>
<dbReference type="InterPro" id="IPR013099">
    <property type="entry name" value="K_chnl_dom"/>
</dbReference>
<reference evidence="15 16" key="1">
    <citation type="submission" date="2018-10" db="EMBL/GenBank/DDBJ databases">
        <authorList>
            <consortium name="Pathogen Informatics"/>
        </authorList>
    </citation>
    <scope>NUCLEOTIDE SEQUENCE [LARGE SCALE GENOMIC DNA]</scope>
</reference>
<evidence type="ECO:0000256" key="8">
    <source>
        <dbReference type="ARBA" id="ARBA00022989"/>
    </source>
</evidence>
<evidence type="ECO:0000256" key="4">
    <source>
        <dbReference type="ARBA" id="ARBA00022538"/>
    </source>
</evidence>
<comment type="subcellular location">
    <subcellularLocation>
        <location evidence="1">Membrane</location>
        <topology evidence="1">Multi-pass membrane protein</topology>
    </subcellularLocation>
</comment>
<dbReference type="PANTHER" id="PTHR11003">
    <property type="entry name" value="POTASSIUM CHANNEL, SUBFAMILY K"/>
    <property type="match status" value="1"/>
</dbReference>
<evidence type="ECO:0000256" key="1">
    <source>
        <dbReference type="ARBA" id="ARBA00004141"/>
    </source>
</evidence>
<dbReference type="Proteomes" id="UP000267029">
    <property type="component" value="Unassembled WGS sequence"/>
</dbReference>
<dbReference type="GO" id="GO:0015271">
    <property type="term" value="F:outward rectifier potassium channel activity"/>
    <property type="evidence" value="ECO:0007669"/>
    <property type="project" value="TreeGrafter"/>
</dbReference>
<dbReference type="STRING" id="53468.A0A0R3UKS4"/>
<evidence type="ECO:0000256" key="12">
    <source>
        <dbReference type="RuleBase" id="RU003857"/>
    </source>
</evidence>
<sequence>GTTKKEIILPSLVACVEAGDYWTQILYGILLGYGHCTPKTVGGKVFCMIYALPGIPLCLVMFQSIGERINTLITRLLRRLVCILRCKSQSISQTHLIFVSANVVTIVLTAGAAVFAQYEKWHYLDALYYCFITLTTIGFGDFVDSLAKRPDYVAFSLVFILFGLTVVSSVMNLLVLRFLTMNTDDQRRDDLEAAAQAQELRRLHGDVIHSFIGMTNHLPTNYGRDYASKSNAKQGFTKDIKEMSHSSKLPCENEAQSNSLPCDDTPQSAIKLHVEKYFRSFARLFSNDGHQNVDPPTKSFRQIAEGRIRTTASYSESESFEDEYSPWIYQSDKKPERNLIQHNLRFNDSCYRKLPRVSENVPSCTSGQGEIGSKKVAAPFLQHKEQRTMGADAKCYSRISPNTFDELSSDECESPPLKFFRYSSLDRASL</sequence>
<name>A0A0R3UKS4_MESCO</name>